<evidence type="ECO:0000256" key="13">
    <source>
        <dbReference type="ARBA" id="ARBA00038393"/>
    </source>
</evidence>
<name>A0AAN9E521_CROPI</name>
<evidence type="ECO:0000256" key="3">
    <source>
        <dbReference type="ARBA" id="ARBA00022475"/>
    </source>
</evidence>
<dbReference type="AlphaFoldDB" id="A0AAN9E521"/>
<evidence type="ECO:0000313" key="18">
    <source>
        <dbReference type="Proteomes" id="UP001372338"/>
    </source>
</evidence>
<keyword evidence="9 14" id="KW-1133">Transmembrane helix</keyword>
<dbReference type="PANTHER" id="PTHR32080:SF36">
    <property type="entry name" value="PLASMODESMATA-LOCATED PROTEIN 1"/>
    <property type="match status" value="1"/>
</dbReference>
<comment type="similarity">
    <text evidence="13">Belongs to the cysteine-rich repeat secretory protein family. Plasmodesmata-located proteins (PDLD) subfamily.</text>
</comment>
<dbReference type="InterPro" id="IPR038408">
    <property type="entry name" value="GNK2_sf"/>
</dbReference>
<evidence type="ECO:0000259" key="16">
    <source>
        <dbReference type="PROSITE" id="PS51473"/>
    </source>
</evidence>
<feature type="domain" description="Gnk2-homologous" evidence="16">
    <location>
        <begin position="37"/>
        <end position="143"/>
    </location>
</feature>
<feature type="transmembrane region" description="Helical" evidence="14">
    <location>
        <begin position="269"/>
        <end position="289"/>
    </location>
</feature>
<dbReference type="GO" id="GO:0046739">
    <property type="term" value="P:transport of virus in multicellular host"/>
    <property type="evidence" value="ECO:0007669"/>
    <property type="project" value="UniProtKB-ARBA"/>
</dbReference>
<dbReference type="FunFam" id="3.30.430.20:FF:000008">
    <property type="entry name" value="cysteine-rich repeat secretory protein 3"/>
    <property type="match status" value="1"/>
</dbReference>
<feature type="domain" description="Gnk2-homologous" evidence="16">
    <location>
        <begin position="149"/>
        <end position="250"/>
    </location>
</feature>
<evidence type="ECO:0000256" key="12">
    <source>
        <dbReference type="ARBA" id="ARBA00024184"/>
    </source>
</evidence>
<evidence type="ECO:0000256" key="4">
    <source>
        <dbReference type="ARBA" id="ARBA00022581"/>
    </source>
</evidence>
<evidence type="ECO:0000256" key="2">
    <source>
        <dbReference type="ARBA" id="ARBA00022448"/>
    </source>
</evidence>
<dbReference type="InterPro" id="IPR002902">
    <property type="entry name" value="GNK2"/>
</dbReference>
<gene>
    <name evidence="17" type="ORF">RIF29_40162</name>
</gene>
<dbReference type="Proteomes" id="UP001372338">
    <property type="component" value="Unassembled WGS sequence"/>
</dbReference>
<dbReference type="PANTHER" id="PTHR32080">
    <property type="entry name" value="ANTIFUNGAL PROTEIN GINKBILOBIN-2-LIKE"/>
    <property type="match status" value="1"/>
</dbReference>
<keyword evidence="6 15" id="KW-0732">Signal</keyword>
<proteinExistence type="inferred from homology"/>
<comment type="subcellular location">
    <subcellularLocation>
        <location evidence="12">Cell junction</location>
        <location evidence="12">Plasmodesma</location>
    </subcellularLocation>
    <subcellularLocation>
        <location evidence="1">Cell membrane</location>
        <topology evidence="1">Single-pass type I membrane protein</topology>
    </subcellularLocation>
</comment>
<dbReference type="InterPro" id="IPR051378">
    <property type="entry name" value="Cell2Cell_Antifungal"/>
</dbReference>
<evidence type="ECO:0000256" key="8">
    <source>
        <dbReference type="ARBA" id="ARBA00022949"/>
    </source>
</evidence>
<evidence type="ECO:0000256" key="6">
    <source>
        <dbReference type="ARBA" id="ARBA00022729"/>
    </source>
</evidence>
<evidence type="ECO:0000256" key="7">
    <source>
        <dbReference type="ARBA" id="ARBA00022737"/>
    </source>
</evidence>
<evidence type="ECO:0000256" key="9">
    <source>
        <dbReference type="ARBA" id="ARBA00022989"/>
    </source>
</evidence>
<evidence type="ECO:0000313" key="17">
    <source>
        <dbReference type="EMBL" id="KAK7245322.1"/>
    </source>
</evidence>
<keyword evidence="18" id="KW-1185">Reference proteome</keyword>
<keyword evidence="3" id="KW-1003">Cell membrane</keyword>
<feature type="chain" id="PRO_5042987379" description="Gnk2-homologous domain-containing protein" evidence="15">
    <location>
        <begin position="34"/>
        <end position="300"/>
    </location>
</feature>
<dbReference type="GO" id="GO:0010497">
    <property type="term" value="P:plasmodesmata-mediated intercellular transport"/>
    <property type="evidence" value="ECO:0007669"/>
    <property type="project" value="TreeGrafter"/>
</dbReference>
<dbReference type="GO" id="GO:0005886">
    <property type="term" value="C:plasma membrane"/>
    <property type="evidence" value="ECO:0007669"/>
    <property type="project" value="UniProtKB-SubCell"/>
</dbReference>
<evidence type="ECO:0000256" key="11">
    <source>
        <dbReference type="ARBA" id="ARBA00023157"/>
    </source>
</evidence>
<dbReference type="PROSITE" id="PS51473">
    <property type="entry name" value="GNK2"/>
    <property type="match status" value="2"/>
</dbReference>
<evidence type="ECO:0000256" key="10">
    <source>
        <dbReference type="ARBA" id="ARBA00023136"/>
    </source>
</evidence>
<keyword evidence="4" id="KW-0945">Host-virus interaction</keyword>
<keyword evidence="5 14" id="KW-0812">Transmembrane</keyword>
<evidence type="ECO:0000256" key="15">
    <source>
        <dbReference type="SAM" id="SignalP"/>
    </source>
</evidence>
<dbReference type="Pfam" id="PF01657">
    <property type="entry name" value="Stress-antifung"/>
    <property type="match status" value="2"/>
</dbReference>
<keyword evidence="10 14" id="KW-0472">Membrane</keyword>
<dbReference type="Gene3D" id="3.30.430.20">
    <property type="entry name" value="Gnk2 domain, C-X8-C-X2-C motif"/>
    <property type="match status" value="2"/>
</dbReference>
<accession>A0AAN9E521</accession>
<dbReference type="GO" id="GO:0009506">
    <property type="term" value="C:plasmodesma"/>
    <property type="evidence" value="ECO:0007669"/>
    <property type="project" value="UniProtKB-SubCell"/>
</dbReference>
<protein>
    <recommendedName>
        <fullName evidence="16">Gnk2-homologous domain-containing protein</fullName>
    </recommendedName>
</protein>
<comment type="caution">
    <text evidence="17">The sequence shown here is derived from an EMBL/GenBank/DDBJ whole genome shotgun (WGS) entry which is preliminary data.</text>
</comment>
<dbReference type="EMBL" id="JAYWIO010000008">
    <property type="protein sequence ID" value="KAK7245322.1"/>
    <property type="molecule type" value="Genomic_DNA"/>
</dbReference>
<dbReference type="CDD" id="cd23509">
    <property type="entry name" value="Gnk2-like"/>
    <property type="match status" value="2"/>
</dbReference>
<keyword evidence="2" id="KW-0813">Transport</keyword>
<organism evidence="17 18">
    <name type="scientific">Crotalaria pallida</name>
    <name type="common">Smooth rattlebox</name>
    <name type="synonym">Crotalaria striata</name>
    <dbReference type="NCBI Taxonomy" id="3830"/>
    <lineage>
        <taxon>Eukaryota</taxon>
        <taxon>Viridiplantae</taxon>
        <taxon>Streptophyta</taxon>
        <taxon>Embryophyta</taxon>
        <taxon>Tracheophyta</taxon>
        <taxon>Spermatophyta</taxon>
        <taxon>Magnoliopsida</taxon>
        <taxon>eudicotyledons</taxon>
        <taxon>Gunneridae</taxon>
        <taxon>Pentapetalae</taxon>
        <taxon>rosids</taxon>
        <taxon>fabids</taxon>
        <taxon>Fabales</taxon>
        <taxon>Fabaceae</taxon>
        <taxon>Papilionoideae</taxon>
        <taxon>50 kb inversion clade</taxon>
        <taxon>genistoids sensu lato</taxon>
        <taxon>core genistoids</taxon>
        <taxon>Crotalarieae</taxon>
        <taxon>Crotalaria</taxon>
    </lineage>
</organism>
<evidence type="ECO:0000256" key="5">
    <source>
        <dbReference type="ARBA" id="ARBA00022692"/>
    </source>
</evidence>
<keyword evidence="7" id="KW-0677">Repeat</keyword>
<reference evidence="17 18" key="1">
    <citation type="submission" date="2024-01" db="EMBL/GenBank/DDBJ databases">
        <title>The genomes of 5 underutilized Papilionoideae crops provide insights into root nodulation and disease resistanc.</title>
        <authorList>
            <person name="Yuan L."/>
        </authorList>
    </citation>
    <scope>NUCLEOTIDE SEQUENCE [LARGE SCALE GENOMIC DNA]</scope>
    <source>
        <strain evidence="17">ZHUSHIDOU_FW_LH</strain>
        <tissue evidence="17">Leaf</tissue>
    </source>
</reference>
<keyword evidence="11" id="KW-1015">Disulfide bond</keyword>
<sequence>MVTTSSNLYTFLSLLHLFTLSPLLLLLPTTASSETITNLIYKGCAEQKVPDPSGIYSQNLKSLLSSLLSQSSQKSFAATTSGDGAGGTAIAGAYQCRGDLTNSDCYACVSKIPDMVGSLCGGDVAAARVQLSGCYLRYQVVGFKQVPQTQLLYKVCGSKKVRDGADFESKRDSAFGMVENGVKSSGNNLFYTGSFQSLYVLGQCEGDLENDDCGACVKSAEDLAKAQCGDSISAQVYLQGCFISYSFYPNGVPTVTSSSGGHQHTNRTVALAVGGFAVLGFLIVCLLFLKSALKKKGGKH</sequence>
<feature type="signal peptide" evidence="15">
    <location>
        <begin position="1"/>
        <end position="33"/>
    </location>
</feature>
<evidence type="ECO:0000256" key="1">
    <source>
        <dbReference type="ARBA" id="ARBA00004251"/>
    </source>
</evidence>
<evidence type="ECO:0000256" key="14">
    <source>
        <dbReference type="SAM" id="Phobius"/>
    </source>
</evidence>
<keyword evidence="8" id="KW-0965">Cell junction</keyword>
<dbReference type="FunFam" id="3.30.430.20:FF:000001">
    <property type="entry name" value="cysteine-rich repeat secretory protein 3"/>
    <property type="match status" value="1"/>
</dbReference>